<feature type="signal peptide" evidence="2">
    <location>
        <begin position="1"/>
        <end position="28"/>
    </location>
</feature>
<protein>
    <submittedName>
        <fullName evidence="4">SH3 domain-containing protein</fullName>
    </submittedName>
</protein>
<name>A0A927EZA2_9ACTN</name>
<organism evidence="4 5">
    <name type="scientific">Streptomyces chumphonensis</name>
    <dbReference type="NCBI Taxonomy" id="1214925"/>
    <lineage>
        <taxon>Bacteria</taxon>
        <taxon>Bacillati</taxon>
        <taxon>Actinomycetota</taxon>
        <taxon>Actinomycetes</taxon>
        <taxon>Kitasatosporales</taxon>
        <taxon>Streptomycetaceae</taxon>
        <taxon>Streptomyces</taxon>
    </lineage>
</organism>
<dbReference type="AlphaFoldDB" id="A0A927EZA2"/>
<comment type="caution">
    <text evidence="4">The sequence shown here is derived from an EMBL/GenBank/DDBJ whole genome shotgun (WGS) entry which is preliminary data.</text>
</comment>
<proteinExistence type="predicted"/>
<dbReference type="Proteomes" id="UP000632289">
    <property type="component" value="Unassembled WGS sequence"/>
</dbReference>
<reference evidence="4" key="1">
    <citation type="submission" date="2020-09" db="EMBL/GenBank/DDBJ databases">
        <title>Secondary metabolite and genome analysis of marine Streptomyces chumphonensis KK1-2T.</title>
        <authorList>
            <person name="Phongsopitanun W."/>
            <person name="Kanchanasin P."/>
            <person name="Pittayakhajonwut P."/>
            <person name="Suwanborirux K."/>
            <person name="Tanasupawat S."/>
        </authorList>
    </citation>
    <scope>NUCLEOTIDE SEQUENCE</scope>
    <source>
        <strain evidence="4">KK1-2</strain>
    </source>
</reference>
<feature type="chain" id="PRO_5036804344" evidence="2">
    <location>
        <begin position="29"/>
        <end position="136"/>
    </location>
</feature>
<sequence length="136" mass="14908">MLKSMKTTVALTAGALALGVLGAAPALADEEQPQTSGTTQAAPEAAVEETADHTAEAASHVRWGKVVTWRGVNIRSKPTTHSKVLGAYPYHAKIKIACKVKGQNIDGNNRWYKLYDRKGWVTARYVKNLDYIPWCR</sequence>
<dbReference type="InterPro" id="IPR003646">
    <property type="entry name" value="SH3-like_bac-type"/>
</dbReference>
<keyword evidence="5" id="KW-1185">Reference proteome</keyword>
<dbReference type="Pfam" id="PF08239">
    <property type="entry name" value="SH3_3"/>
    <property type="match status" value="1"/>
</dbReference>
<dbReference type="EMBL" id="JACXYU010000003">
    <property type="protein sequence ID" value="MBD3931492.1"/>
    <property type="molecule type" value="Genomic_DNA"/>
</dbReference>
<feature type="domain" description="SH3b" evidence="3">
    <location>
        <begin position="71"/>
        <end position="127"/>
    </location>
</feature>
<evidence type="ECO:0000256" key="1">
    <source>
        <dbReference type="SAM" id="MobiDB-lite"/>
    </source>
</evidence>
<gene>
    <name evidence="4" type="ORF">IF129_07930</name>
</gene>
<evidence type="ECO:0000256" key="2">
    <source>
        <dbReference type="SAM" id="SignalP"/>
    </source>
</evidence>
<accession>A0A927EZA2</accession>
<evidence type="ECO:0000259" key="3">
    <source>
        <dbReference type="Pfam" id="PF08239"/>
    </source>
</evidence>
<feature type="region of interest" description="Disordered" evidence="1">
    <location>
        <begin position="28"/>
        <end position="58"/>
    </location>
</feature>
<dbReference type="RefSeq" id="WP_191208806.1">
    <property type="nucleotide sequence ID" value="NZ_BAABKL010000018.1"/>
</dbReference>
<evidence type="ECO:0000313" key="5">
    <source>
        <dbReference type="Proteomes" id="UP000632289"/>
    </source>
</evidence>
<evidence type="ECO:0000313" key="4">
    <source>
        <dbReference type="EMBL" id="MBD3931492.1"/>
    </source>
</evidence>
<dbReference type="Gene3D" id="2.30.30.40">
    <property type="entry name" value="SH3 Domains"/>
    <property type="match status" value="1"/>
</dbReference>
<keyword evidence="2" id="KW-0732">Signal</keyword>